<dbReference type="InterPro" id="IPR010619">
    <property type="entry name" value="ThrE-like_N"/>
</dbReference>
<evidence type="ECO:0000256" key="3">
    <source>
        <dbReference type="ARBA" id="ARBA00022692"/>
    </source>
</evidence>
<dbReference type="RefSeq" id="WP_274259337.1">
    <property type="nucleotide sequence ID" value="NZ_CP117884.1"/>
</dbReference>
<sequence length="450" mass="48893">MTNADEAAQTKRIHVSAKHHMTIHWHRFVENDSLPVLQTSLKVRSTIVGRIGIMMLECGTGAWRVREGMDKVARALGLTCSTDVGLNSINYTCFSKGHHYSQTLALPSTGVNTDKLHALEDYSDHFATEHLNLTAQEIHNELDQIRDKPANYNALVAGIASAFACGAFVFLLGGSWVEMICAFFGAGVGHYSRRIMGKYKITLFAKTALSVALACIVYLLAFRILELTLHVASAHEAGYIGAMLFVIPGFPLITSGLDIFKSDMRSGLERLTSAVTVIAIATIAGWFVAMAVHLRPENFLPQNLSFWAVLVLRIIASFVGVFGFSMMFNSPPKMAALAGTAGAVANTLRLELADFKTPAALAAFVGALVAGLLASYFFVKFGLPRISLTVPAIVIMVPGLYMYRAVYNLGINNFTVGGSWLIKAIMMVVALPLGLATARVLTDKQWRKTN</sequence>
<keyword evidence="11" id="KW-1185">Reference proteome</keyword>
<comment type="similarity">
    <text evidence="6">Belongs to the ThrE exporter (TC 2.A.79) family.</text>
</comment>
<dbReference type="Pfam" id="PF06738">
    <property type="entry name" value="ThrE"/>
    <property type="match status" value="1"/>
</dbReference>
<keyword evidence="5 7" id="KW-0472">Membrane</keyword>
<feature type="transmembrane region" description="Helical" evidence="7">
    <location>
        <begin position="152"/>
        <end position="170"/>
    </location>
</feature>
<feature type="transmembrane region" description="Helical" evidence="7">
    <location>
        <begin position="271"/>
        <end position="292"/>
    </location>
</feature>
<feature type="transmembrane region" description="Helical" evidence="7">
    <location>
        <begin position="237"/>
        <end position="259"/>
    </location>
</feature>
<evidence type="ECO:0000256" key="5">
    <source>
        <dbReference type="ARBA" id="ARBA00023136"/>
    </source>
</evidence>
<keyword evidence="3 7" id="KW-0812">Transmembrane</keyword>
<dbReference type="EMBL" id="CP117884">
    <property type="protein sequence ID" value="WDF82097.1"/>
    <property type="molecule type" value="Genomic_DNA"/>
</dbReference>
<protein>
    <submittedName>
        <fullName evidence="10">Threonine/serine exporter family protein</fullName>
    </submittedName>
</protein>
<evidence type="ECO:0000259" key="9">
    <source>
        <dbReference type="Pfam" id="PF12821"/>
    </source>
</evidence>
<keyword evidence="2" id="KW-1003">Cell membrane</keyword>
<name>A0ABY7WPH2_9LACO</name>
<feature type="transmembrane region" description="Helical" evidence="7">
    <location>
        <begin position="304"/>
        <end position="328"/>
    </location>
</feature>
<dbReference type="InterPro" id="IPR024528">
    <property type="entry name" value="ThrE_2"/>
</dbReference>
<evidence type="ECO:0000256" key="1">
    <source>
        <dbReference type="ARBA" id="ARBA00004651"/>
    </source>
</evidence>
<dbReference type="PANTHER" id="PTHR34390:SF2">
    <property type="entry name" value="SUCCINATE TRANSPORTER SUBUNIT YJJP-RELATED"/>
    <property type="match status" value="1"/>
</dbReference>
<feature type="domain" description="Threonine/serine exporter-like N-terminal" evidence="8">
    <location>
        <begin position="47"/>
        <end position="292"/>
    </location>
</feature>
<dbReference type="InterPro" id="IPR050539">
    <property type="entry name" value="ThrE_Dicarb/AminoAcid_Exp"/>
</dbReference>
<dbReference type="PANTHER" id="PTHR34390">
    <property type="entry name" value="UPF0442 PROTEIN YJJB-RELATED"/>
    <property type="match status" value="1"/>
</dbReference>
<evidence type="ECO:0000256" key="6">
    <source>
        <dbReference type="ARBA" id="ARBA00034125"/>
    </source>
</evidence>
<evidence type="ECO:0000313" key="11">
    <source>
        <dbReference type="Proteomes" id="UP001220377"/>
    </source>
</evidence>
<organism evidence="10 11">
    <name type="scientific">Lacticaseibacillus pabuli</name>
    <dbReference type="NCBI Taxonomy" id="3025672"/>
    <lineage>
        <taxon>Bacteria</taxon>
        <taxon>Bacillati</taxon>
        <taxon>Bacillota</taxon>
        <taxon>Bacilli</taxon>
        <taxon>Lactobacillales</taxon>
        <taxon>Lactobacillaceae</taxon>
        <taxon>Lacticaseibacillus</taxon>
    </lineage>
</organism>
<accession>A0ABY7WPH2</accession>
<feature type="transmembrane region" description="Helical" evidence="7">
    <location>
        <begin position="204"/>
        <end position="225"/>
    </location>
</feature>
<dbReference type="Proteomes" id="UP001220377">
    <property type="component" value="Chromosome"/>
</dbReference>
<comment type="subcellular location">
    <subcellularLocation>
        <location evidence="1">Cell membrane</location>
        <topology evidence="1">Multi-pass membrane protein</topology>
    </subcellularLocation>
</comment>
<gene>
    <name evidence="10" type="ORF">PQ472_09375</name>
</gene>
<proteinExistence type="inferred from homology"/>
<evidence type="ECO:0000256" key="4">
    <source>
        <dbReference type="ARBA" id="ARBA00022989"/>
    </source>
</evidence>
<feature type="domain" description="Threonine/Serine exporter ThrE" evidence="9">
    <location>
        <begin position="314"/>
        <end position="438"/>
    </location>
</feature>
<feature type="transmembrane region" description="Helical" evidence="7">
    <location>
        <begin position="418"/>
        <end position="441"/>
    </location>
</feature>
<feature type="transmembrane region" description="Helical" evidence="7">
    <location>
        <begin position="386"/>
        <end position="406"/>
    </location>
</feature>
<evidence type="ECO:0000256" key="2">
    <source>
        <dbReference type="ARBA" id="ARBA00022475"/>
    </source>
</evidence>
<feature type="transmembrane region" description="Helical" evidence="7">
    <location>
        <begin position="359"/>
        <end position="379"/>
    </location>
</feature>
<keyword evidence="4 7" id="KW-1133">Transmembrane helix</keyword>
<reference evidence="10 11" key="1">
    <citation type="submission" date="2023-02" db="EMBL/GenBank/DDBJ databases">
        <title>Genome sequence of Lacticaseibacillus sp. KACC 23028.</title>
        <authorList>
            <person name="Kim S."/>
            <person name="Heo J."/>
            <person name="Kwon S.-W."/>
        </authorList>
    </citation>
    <scope>NUCLEOTIDE SEQUENCE [LARGE SCALE GENOMIC DNA]</scope>
    <source>
        <strain evidence="10 11">KACC 23028</strain>
    </source>
</reference>
<evidence type="ECO:0000259" key="8">
    <source>
        <dbReference type="Pfam" id="PF06738"/>
    </source>
</evidence>
<evidence type="ECO:0000256" key="7">
    <source>
        <dbReference type="SAM" id="Phobius"/>
    </source>
</evidence>
<dbReference type="Pfam" id="PF12821">
    <property type="entry name" value="ThrE_2"/>
    <property type="match status" value="1"/>
</dbReference>
<evidence type="ECO:0000313" key="10">
    <source>
        <dbReference type="EMBL" id="WDF82097.1"/>
    </source>
</evidence>